<dbReference type="InterPro" id="IPR002509">
    <property type="entry name" value="NODB_dom"/>
</dbReference>
<dbReference type="GO" id="GO:0005975">
    <property type="term" value="P:carbohydrate metabolic process"/>
    <property type="evidence" value="ECO:0007669"/>
    <property type="project" value="InterPro"/>
</dbReference>
<dbReference type="Gene3D" id="3.20.20.370">
    <property type="entry name" value="Glycoside hydrolase/deacetylase"/>
    <property type="match status" value="1"/>
</dbReference>
<dbReference type="STRING" id="86630.A0A367JMW2"/>
<dbReference type="AlphaFoldDB" id="A0A367JMW2"/>
<feature type="compositionally biased region" description="Basic and acidic residues" evidence="6">
    <location>
        <begin position="128"/>
        <end position="144"/>
    </location>
</feature>
<comment type="caution">
    <text evidence="9">The sequence shown here is derived from an EMBL/GenBank/DDBJ whole genome shotgun (WGS) entry which is preliminary data.</text>
</comment>
<dbReference type="Proteomes" id="UP000252139">
    <property type="component" value="Unassembled WGS sequence"/>
</dbReference>
<dbReference type="GO" id="GO:0046872">
    <property type="term" value="F:metal ion binding"/>
    <property type="evidence" value="ECO:0007669"/>
    <property type="project" value="UniProtKB-KW"/>
</dbReference>
<organism evidence="9 10">
    <name type="scientific">Rhizopus azygosporus</name>
    <name type="common">Rhizopus microsporus var. azygosporus</name>
    <dbReference type="NCBI Taxonomy" id="86630"/>
    <lineage>
        <taxon>Eukaryota</taxon>
        <taxon>Fungi</taxon>
        <taxon>Fungi incertae sedis</taxon>
        <taxon>Mucoromycota</taxon>
        <taxon>Mucoromycotina</taxon>
        <taxon>Mucoromycetes</taxon>
        <taxon>Mucorales</taxon>
        <taxon>Mucorineae</taxon>
        <taxon>Rhizopodaceae</taxon>
        <taxon>Rhizopus</taxon>
    </lineage>
</organism>
<dbReference type="Pfam" id="PF01522">
    <property type="entry name" value="Polysacc_deac_1"/>
    <property type="match status" value="1"/>
</dbReference>
<dbReference type="SUPFAM" id="SSF88713">
    <property type="entry name" value="Glycoside hydrolase/deacetylase"/>
    <property type="match status" value="1"/>
</dbReference>
<feature type="chain" id="PRO_5017016702" description="NodB homology domain-containing protein" evidence="7">
    <location>
        <begin position="23"/>
        <end position="468"/>
    </location>
</feature>
<dbReference type="PROSITE" id="PS51677">
    <property type="entry name" value="NODB"/>
    <property type="match status" value="1"/>
</dbReference>
<dbReference type="OrthoDB" id="407355at2759"/>
<dbReference type="PANTHER" id="PTHR46471">
    <property type="entry name" value="CHITIN DEACETYLASE"/>
    <property type="match status" value="1"/>
</dbReference>
<comment type="cofactor">
    <cofactor evidence="1">
        <name>Co(2+)</name>
        <dbReference type="ChEBI" id="CHEBI:48828"/>
    </cofactor>
</comment>
<evidence type="ECO:0000256" key="4">
    <source>
        <dbReference type="ARBA" id="ARBA00022801"/>
    </source>
</evidence>
<evidence type="ECO:0000256" key="6">
    <source>
        <dbReference type="SAM" id="MobiDB-lite"/>
    </source>
</evidence>
<gene>
    <name evidence="9" type="ORF">CU097_005397</name>
</gene>
<evidence type="ECO:0000256" key="5">
    <source>
        <dbReference type="ARBA" id="ARBA00023277"/>
    </source>
</evidence>
<evidence type="ECO:0000256" key="7">
    <source>
        <dbReference type="SAM" id="SignalP"/>
    </source>
</evidence>
<name>A0A367JMW2_RHIAZ</name>
<protein>
    <recommendedName>
        <fullName evidence="8">NodB homology domain-containing protein</fullName>
    </recommendedName>
</protein>
<feature type="region of interest" description="Disordered" evidence="6">
    <location>
        <begin position="117"/>
        <end position="148"/>
    </location>
</feature>
<evidence type="ECO:0000313" key="9">
    <source>
        <dbReference type="EMBL" id="RCH91041.1"/>
    </source>
</evidence>
<keyword evidence="5" id="KW-0119">Carbohydrate metabolism</keyword>
<feature type="domain" description="NodB homology" evidence="8">
    <location>
        <begin position="189"/>
        <end position="382"/>
    </location>
</feature>
<dbReference type="PANTHER" id="PTHR46471:SF2">
    <property type="entry name" value="CHITIN DEACETYLASE-RELATED"/>
    <property type="match status" value="1"/>
</dbReference>
<dbReference type="InterPro" id="IPR011330">
    <property type="entry name" value="Glyco_hydro/deAcase_b/a-brl"/>
</dbReference>
<evidence type="ECO:0000256" key="2">
    <source>
        <dbReference type="ARBA" id="ARBA00022723"/>
    </source>
</evidence>
<evidence type="ECO:0000256" key="1">
    <source>
        <dbReference type="ARBA" id="ARBA00001941"/>
    </source>
</evidence>
<keyword evidence="10" id="KW-1185">Reference proteome</keyword>
<reference evidence="9 10" key="1">
    <citation type="journal article" date="2018" name="G3 (Bethesda)">
        <title>Phylogenetic and Phylogenomic Definition of Rhizopus Species.</title>
        <authorList>
            <person name="Gryganskyi A.P."/>
            <person name="Golan J."/>
            <person name="Dolatabadi S."/>
            <person name="Mondo S."/>
            <person name="Robb S."/>
            <person name="Idnurm A."/>
            <person name="Muszewska A."/>
            <person name="Steczkiewicz K."/>
            <person name="Masonjones S."/>
            <person name="Liao H.L."/>
            <person name="Gajdeczka M.T."/>
            <person name="Anike F."/>
            <person name="Vuek A."/>
            <person name="Anishchenko I.M."/>
            <person name="Voigt K."/>
            <person name="de Hoog G.S."/>
            <person name="Smith M.E."/>
            <person name="Heitman J."/>
            <person name="Vilgalys R."/>
            <person name="Stajich J.E."/>
        </authorList>
    </citation>
    <scope>NUCLEOTIDE SEQUENCE [LARGE SCALE GENOMIC DNA]</scope>
    <source>
        <strain evidence="9 10">CBS 357.93</strain>
    </source>
</reference>
<feature type="signal peptide" evidence="7">
    <location>
        <begin position="1"/>
        <end position="22"/>
    </location>
</feature>
<sequence>MKRSRIIATLTIIPFFAAHTLAQYKADQDAATLTFAMTKHFTVTIPEGGAKPTDLTSLIHEDYARNNDAYKTTFTYDPQDEYYGPIDEMPYDGYDLIEDQNDFDSYDGYGNDDFYDDVDDPNDYYGNDNRKDPQEKPPADDAKTKVPLTPKVGYSTIAPVTKSAAASASASGSVSKSSSGQTISCKTDGQIALTFSEGPSDVTGKIARQLSNVDARASFFVNATWLTLPQYASVTENLYKAGHFIGMTYRVKNDNSKALTDAELRHDIIKNAQTIQNIIGVAPKYVRLHYTKVRDVRTEKMLANLGFVTVGYNLDSQDYVQGVESGSEFVKGVYAKTFEEFKGKYGSKGSFISIHYDGPLSNSVEAIGDVVSTIEQGGYTMVRLDGCLSDPKPYKKNADGREYTYDKFSYKQPNYHQGQQLVATEPLATIDGEESNQPIEFMENMADMNKASLFSTLLAAALLITYFF</sequence>
<keyword evidence="3 7" id="KW-0732">Signal</keyword>
<accession>A0A367JMW2</accession>
<dbReference type="EMBL" id="PJQL01001029">
    <property type="protein sequence ID" value="RCH91041.1"/>
    <property type="molecule type" value="Genomic_DNA"/>
</dbReference>
<keyword evidence="4" id="KW-0378">Hydrolase</keyword>
<evidence type="ECO:0000256" key="3">
    <source>
        <dbReference type="ARBA" id="ARBA00022729"/>
    </source>
</evidence>
<evidence type="ECO:0000313" key="10">
    <source>
        <dbReference type="Proteomes" id="UP000252139"/>
    </source>
</evidence>
<dbReference type="GO" id="GO:0016810">
    <property type="term" value="F:hydrolase activity, acting on carbon-nitrogen (but not peptide) bonds"/>
    <property type="evidence" value="ECO:0007669"/>
    <property type="project" value="InterPro"/>
</dbReference>
<evidence type="ECO:0000259" key="8">
    <source>
        <dbReference type="PROSITE" id="PS51677"/>
    </source>
</evidence>
<keyword evidence="2" id="KW-0479">Metal-binding</keyword>
<proteinExistence type="predicted"/>